<comment type="similarity">
    <text evidence="1">Belongs to the PhzF family.</text>
</comment>
<reference evidence="4 5" key="1">
    <citation type="submission" date="2020-07" db="EMBL/GenBank/DDBJ databases">
        <title>Exploring microbial biodiversity for novel pathways involved in the catabolism of aromatic compounds derived from lignin.</title>
        <authorList>
            <person name="Elkins J."/>
        </authorList>
    </citation>
    <scope>NUCLEOTIDE SEQUENCE [LARGE SCALE GENOMIC DNA]</scope>
    <source>
        <strain evidence="4 5">H2C3B</strain>
    </source>
</reference>
<keyword evidence="2" id="KW-0413">Isomerase</keyword>
<dbReference type="PIRSF" id="PIRSF016184">
    <property type="entry name" value="PhzC_PhzF"/>
    <property type="match status" value="1"/>
</dbReference>
<protein>
    <submittedName>
        <fullName evidence="4">PhzF family phenazine biosynthesis protein</fullName>
    </submittedName>
</protein>
<dbReference type="InterPro" id="IPR003719">
    <property type="entry name" value="Phenazine_PhzF-like"/>
</dbReference>
<evidence type="ECO:0000313" key="4">
    <source>
        <dbReference type="EMBL" id="NYH14537.1"/>
    </source>
</evidence>
<dbReference type="SUPFAM" id="SSF54506">
    <property type="entry name" value="Diaminopimelate epimerase-like"/>
    <property type="match status" value="1"/>
</dbReference>
<dbReference type="Proteomes" id="UP000572540">
    <property type="component" value="Unassembled WGS sequence"/>
</dbReference>
<dbReference type="Gene3D" id="3.10.310.10">
    <property type="entry name" value="Diaminopimelate Epimerase, Chain A, domain 1"/>
    <property type="match status" value="2"/>
</dbReference>
<gene>
    <name evidence="4" type="ORF">GGD41_001765</name>
</gene>
<dbReference type="GO" id="GO:0005737">
    <property type="term" value="C:cytoplasm"/>
    <property type="evidence" value="ECO:0007669"/>
    <property type="project" value="TreeGrafter"/>
</dbReference>
<dbReference type="PANTHER" id="PTHR13774:SF17">
    <property type="entry name" value="PHENAZINE BIOSYNTHESIS-LIKE DOMAIN-CONTAINING PROTEIN"/>
    <property type="match status" value="1"/>
</dbReference>
<evidence type="ECO:0000256" key="2">
    <source>
        <dbReference type="ARBA" id="ARBA00023235"/>
    </source>
</evidence>
<accession>A0A7Y9W5V1</accession>
<proteinExistence type="inferred from homology"/>
<dbReference type="PANTHER" id="PTHR13774">
    <property type="entry name" value="PHENAZINE BIOSYNTHESIS PROTEIN"/>
    <property type="match status" value="1"/>
</dbReference>
<evidence type="ECO:0000313" key="5">
    <source>
        <dbReference type="Proteomes" id="UP000572540"/>
    </source>
</evidence>
<sequence>MREATTKFGGRWLSIPRALWPKCVCLLPAKLARMSLHSNRKRRADAARTFNMKLPIHQIDAFTSEVFKGNYAAVVPLDSWLPVPLMQAIASENNLSETAFLTPNTSGGFDIRWFSPITEIAFCGHATLASAFVLFKRFPEREQIELHAAALGAFTVRRGPRDLIEMDFPQRGVEPVTAIPDELVRGLSIRPAEVFVTQQAFIALYDTEHDVRAVVPDLELIARLAPRDVVVTARGDQHDFVSRYFWPANGGKEDPVTGSIHAALAPLWSDRLGKAKLVALQASRRTGVLHCEVDGERVRVSGHAVQYLEGTIEVPGV</sequence>
<organism evidence="4 5">
    <name type="scientific">Paraburkholderia bryophila</name>
    <dbReference type="NCBI Taxonomy" id="420952"/>
    <lineage>
        <taxon>Bacteria</taxon>
        <taxon>Pseudomonadati</taxon>
        <taxon>Pseudomonadota</taxon>
        <taxon>Betaproteobacteria</taxon>
        <taxon>Burkholderiales</taxon>
        <taxon>Burkholderiaceae</taxon>
        <taxon>Paraburkholderia</taxon>
    </lineage>
</organism>
<dbReference type="NCBIfam" id="TIGR00654">
    <property type="entry name" value="PhzF_family"/>
    <property type="match status" value="1"/>
</dbReference>
<name>A0A7Y9W5V1_9BURK</name>
<evidence type="ECO:0000256" key="3">
    <source>
        <dbReference type="PIRSR" id="PIRSR016184-1"/>
    </source>
</evidence>
<feature type="active site" evidence="3">
    <location>
        <position position="97"/>
    </location>
</feature>
<dbReference type="EMBL" id="JACCAU010000001">
    <property type="protein sequence ID" value="NYH14537.1"/>
    <property type="molecule type" value="Genomic_DNA"/>
</dbReference>
<dbReference type="Pfam" id="PF02567">
    <property type="entry name" value="PhzC-PhzF"/>
    <property type="match status" value="1"/>
</dbReference>
<evidence type="ECO:0000256" key="1">
    <source>
        <dbReference type="ARBA" id="ARBA00008270"/>
    </source>
</evidence>
<dbReference type="GO" id="GO:0016853">
    <property type="term" value="F:isomerase activity"/>
    <property type="evidence" value="ECO:0007669"/>
    <property type="project" value="UniProtKB-KW"/>
</dbReference>
<comment type="caution">
    <text evidence="4">The sequence shown here is derived from an EMBL/GenBank/DDBJ whole genome shotgun (WGS) entry which is preliminary data.</text>
</comment>
<dbReference type="RefSeq" id="WP_373565679.1">
    <property type="nucleotide sequence ID" value="NZ_JACCAU010000001.1"/>
</dbReference>
<dbReference type="AlphaFoldDB" id="A0A7Y9W5V1"/>